<name>A0A8J3PEH3_9ACTN</name>
<dbReference type="InterPro" id="IPR035992">
    <property type="entry name" value="Ricin_B-like_lectins"/>
</dbReference>
<dbReference type="InterPro" id="IPR000772">
    <property type="entry name" value="Ricin_B_lectin"/>
</dbReference>
<feature type="domain" description="Ricin B lectin" evidence="2">
    <location>
        <begin position="35"/>
        <end position="173"/>
    </location>
</feature>
<dbReference type="AlphaFoldDB" id="A0A8J3PEH3"/>
<keyword evidence="1" id="KW-0732">Signal</keyword>
<proteinExistence type="predicted"/>
<dbReference type="SMART" id="SM00458">
    <property type="entry name" value="RICIN"/>
    <property type="match status" value="1"/>
</dbReference>
<dbReference type="Proteomes" id="UP000660339">
    <property type="component" value="Unassembled WGS sequence"/>
</dbReference>
<dbReference type="EMBL" id="BONJ01000001">
    <property type="protein sequence ID" value="GIG12161.1"/>
    <property type="molecule type" value="Genomic_DNA"/>
</dbReference>
<evidence type="ECO:0000256" key="1">
    <source>
        <dbReference type="SAM" id="SignalP"/>
    </source>
</evidence>
<dbReference type="PROSITE" id="PS50231">
    <property type="entry name" value="RICIN_B_LECTIN"/>
    <property type="match status" value="1"/>
</dbReference>
<protein>
    <recommendedName>
        <fullName evidence="2">Ricin B lectin domain-containing protein</fullName>
    </recommendedName>
</protein>
<feature type="signal peptide" evidence="1">
    <location>
        <begin position="1"/>
        <end position="29"/>
    </location>
</feature>
<accession>A0A8J3PEH3</accession>
<dbReference type="SUPFAM" id="SSF50370">
    <property type="entry name" value="Ricin B-like lectins"/>
    <property type="match status" value="1"/>
</dbReference>
<keyword evidence="4" id="KW-1185">Reference proteome</keyword>
<feature type="chain" id="PRO_5035185634" description="Ricin B lectin domain-containing protein" evidence="1">
    <location>
        <begin position="30"/>
        <end position="178"/>
    </location>
</feature>
<evidence type="ECO:0000259" key="2">
    <source>
        <dbReference type="SMART" id="SM00458"/>
    </source>
</evidence>
<dbReference type="Gene3D" id="2.80.10.50">
    <property type="match status" value="3"/>
</dbReference>
<organism evidence="3 4">
    <name type="scientific">Catellatospora methionotrophica</name>
    <dbReference type="NCBI Taxonomy" id="121620"/>
    <lineage>
        <taxon>Bacteria</taxon>
        <taxon>Bacillati</taxon>
        <taxon>Actinomycetota</taxon>
        <taxon>Actinomycetes</taxon>
        <taxon>Micromonosporales</taxon>
        <taxon>Micromonosporaceae</taxon>
        <taxon>Catellatospora</taxon>
    </lineage>
</organism>
<evidence type="ECO:0000313" key="4">
    <source>
        <dbReference type="Proteomes" id="UP000660339"/>
    </source>
</evidence>
<dbReference type="RefSeq" id="WP_166380292.1">
    <property type="nucleotide sequence ID" value="NZ_BAAATT010000011.1"/>
</dbReference>
<sequence>MRTFVRRLAAVTAAAVVGAVMTVPGTAQAEVSRNDGIYVISALHSSKCLDVQDASMNHMANVLQANCTGTWNQQWIRRYATTGWFMLVARHSGKCLDVAWASTAHGADVIQGDCWAGYNQQWREGPVQSDGTISLIARHSGKCLDVQDASTAHGANVLQGTCWNGRNQRWYMNPVYVP</sequence>
<dbReference type="CDD" id="cd00161">
    <property type="entry name" value="beta-trefoil_Ricin-like"/>
    <property type="match status" value="1"/>
</dbReference>
<reference evidence="3" key="1">
    <citation type="submission" date="2021-01" db="EMBL/GenBank/DDBJ databases">
        <title>Whole genome shotgun sequence of Catellatospora methionotrophica NBRC 14553.</title>
        <authorList>
            <person name="Komaki H."/>
            <person name="Tamura T."/>
        </authorList>
    </citation>
    <scope>NUCLEOTIDE SEQUENCE</scope>
    <source>
        <strain evidence="3">NBRC 14553</strain>
    </source>
</reference>
<evidence type="ECO:0000313" key="3">
    <source>
        <dbReference type="EMBL" id="GIG12161.1"/>
    </source>
</evidence>
<dbReference type="Pfam" id="PF00652">
    <property type="entry name" value="Ricin_B_lectin"/>
    <property type="match status" value="1"/>
</dbReference>
<gene>
    <name evidence="3" type="ORF">Cme02nite_04930</name>
</gene>
<comment type="caution">
    <text evidence="3">The sequence shown here is derived from an EMBL/GenBank/DDBJ whole genome shotgun (WGS) entry which is preliminary data.</text>
</comment>